<dbReference type="PANTHER" id="PTHR30354:SF8">
    <property type="entry name" value="LOW-AFFINITY GLUCONATE TRANSPORTER"/>
    <property type="match status" value="1"/>
</dbReference>
<keyword evidence="1" id="KW-0812">Transmembrane</keyword>
<protein>
    <recommendedName>
        <fullName evidence="3">Gluconate transporter</fullName>
    </recommendedName>
</protein>
<dbReference type="NCBIfam" id="TIGR00791">
    <property type="entry name" value="gntP"/>
    <property type="match status" value="1"/>
</dbReference>
<accession>A0A0F9SK67</accession>
<reference evidence="2" key="1">
    <citation type="journal article" date="2015" name="Nature">
        <title>Complex archaea that bridge the gap between prokaryotes and eukaryotes.</title>
        <authorList>
            <person name="Spang A."/>
            <person name="Saw J.H."/>
            <person name="Jorgensen S.L."/>
            <person name="Zaremba-Niedzwiedzka K."/>
            <person name="Martijn J."/>
            <person name="Lind A.E."/>
            <person name="van Eijk R."/>
            <person name="Schleper C."/>
            <person name="Guy L."/>
            <person name="Ettema T.J."/>
        </authorList>
    </citation>
    <scope>NUCLEOTIDE SEQUENCE</scope>
</reference>
<dbReference type="PIRSF" id="PIRSF002746">
    <property type="entry name" value="Gluconate_transporter"/>
    <property type="match status" value="1"/>
</dbReference>
<dbReference type="InterPro" id="IPR003474">
    <property type="entry name" value="Glcn_transporter"/>
</dbReference>
<dbReference type="EMBL" id="LAZR01000615">
    <property type="protein sequence ID" value="KKN62732.1"/>
    <property type="molecule type" value="Genomic_DNA"/>
</dbReference>
<feature type="transmembrane region" description="Helical" evidence="1">
    <location>
        <begin position="304"/>
        <end position="322"/>
    </location>
</feature>
<dbReference type="Pfam" id="PF02447">
    <property type="entry name" value="GntP_permease"/>
    <property type="match status" value="1"/>
</dbReference>
<gene>
    <name evidence="2" type="ORF">LCGC14_0509050</name>
</gene>
<dbReference type="GO" id="GO:0005886">
    <property type="term" value="C:plasma membrane"/>
    <property type="evidence" value="ECO:0007669"/>
    <property type="project" value="TreeGrafter"/>
</dbReference>
<feature type="transmembrane region" description="Helical" evidence="1">
    <location>
        <begin position="175"/>
        <end position="197"/>
    </location>
</feature>
<feature type="transmembrane region" description="Helical" evidence="1">
    <location>
        <begin position="5"/>
        <end position="22"/>
    </location>
</feature>
<evidence type="ECO:0000256" key="1">
    <source>
        <dbReference type="SAM" id="Phobius"/>
    </source>
</evidence>
<feature type="transmembrane region" description="Helical" evidence="1">
    <location>
        <begin position="334"/>
        <end position="353"/>
    </location>
</feature>
<dbReference type="NCBIfam" id="NF007781">
    <property type="entry name" value="PRK10472.1"/>
    <property type="match status" value="1"/>
</dbReference>
<keyword evidence="1" id="KW-1133">Transmembrane helix</keyword>
<proteinExistence type="predicted"/>
<dbReference type="AlphaFoldDB" id="A0A0F9SK67"/>
<feature type="transmembrane region" description="Helical" evidence="1">
    <location>
        <begin position="57"/>
        <end position="76"/>
    </location>
</feature>
<feature type="transmembrane region" description="Helical" evidence="1">
    <location>
        <begin position="259"/>
        <end position="283"/>
    </location>
</feature>
<feature type="transmembrane region" description="Helical" evidence="1">
    <location>
        <begin position="385"/>
        <end position="403"/>
    </location>
</feature>
<feature type="transmembrane region" description="Helical" evidence="1">
    <location>
        <begin position="424"/>
        <end position="446"/>
    </location>
</feature>
<comment type="caution">
    <text evidence="2">The sequence shown here is derived from an EMBL/GenBank/DDBJ whole genome shotgun (WGS) entry which is preliminary data.</text>
</comment>
<dbReference type="PANTHER" id="PTHR30354">
    <property type="entry name" value="GNT FAMILY GLUCONATE TRANSPORTER"/>
    <property type="match status" value="1"/>
</dbReference>
<feature type="transmembrane region" description="Helical" evidence="1">
    <location>
        <begin position="360"/>
        <end position="379"/>
    </location>
</feature>
<dbReference type="GO" id="GO:0015128">
    <property type="term" value="F:gluconate transmembrane transporter activity"/>
    <property type="evidence" value="ECO:0007669"/>
    <property type="project" value="InterPro"/>
</dbReference>
<keyword evidence="1" id="KW-0472">Membrane</keyword>
<feature type="transmembrane region" description="Helical" evidence="1">
    <location>
        <begin position="228"/>
        <end position="247"/>
    </location>
</feature>
<sequence>MSDLSLILTAVGSIFLLLFLVMKVRLHAVVSLILVSMIAGLFSGMSPEIIAATIQKGMAGTLGFVAVVVALGAMFGKVMEETGALDRIAHTLLHRFGEKNANWALTFTGFICALPLFFDVAVVLLIGIVFAVVRKGGGSVVKIGIGLLAGIASCQAFLIPAPGPILVASQLGADYGYMILFGLIAAIPAMIIGGPIWGSIISKSIHVELPQHEQIDDNQRVGKGTPSFGLALGLIALPLIMISLNTIGSRFVEKDSDLYNWLAFIGHPFTAILVACLMAFYLLGARRGVPNARIMEICGSALQPAGIIILVTGAGGVFKQVLVDSGVGTALGNYLAGSGLPIVILAFVLSAAVRVIQGSATVAMLTACGLIIPMLQPLGLDGAQLAAVTIAIGGGSIVLSHVNDSGFWLASRYLGLSEMQTLKTWTVMETIIGTVGALVAMMISLFL</sequence>
<evidence type="ECO:0008006" key="3">
    <source>
        <dbReference type="Google" id="ProtNLM"/>
    </source>
</evidence>
<feature type="transmembrane region" description="Helical" evidence="1">
    <location>
        <begin position="145"/>
        <end position="163"/>
    </location>
</feature>
<evidence type="ECO:0000313" key="2">
    <source>
        <dbReference type="EMBL" id="KKN62732.1"/>
    </source>
</evidence>
<name>A0A0F9SK67_9ZZZZ</name>
<organism evidence="2">
    <name type="scientific">marine sediment metagenome</name>
    <dbReference type="NCBI Taxonomy" id="412755"/>
    <lineage>
        <taxon>unclassified sequences</taxon>
        <taxon>metagenomes</taxon>
        <taxon>ecological metagenomes</taxon>
    </lineage>
</organism>
<feature type="transmembrane region" description="Helical" evidence="1">
    <location>
        <begin position="103"/>
        <end position="133"/>
    </location>
</feature>
<feature type="transmembrane region" description="Helical" evidence="1">
    <location>
        <begin position="28"/>
        <end position="45"/>
    </location>
</feature>